<gene>
    <name evidence="2" type="ORF">QLQ15_17760</name>
</gene>
<evidence type="ECO:0000313" key="3">
    <source>
        <dbReference type="Proteomes" id="UP001321580"/>
    </source>
</evidence>
<evidence type="ECO:0008006" key="4">
    <source>
        <dbReference type="Google" id="ProtNLM"/>
    </source>
</evidence>
<organism evidence="2 3">
    <name type="scientific">Lysobacter stagni</name>
    <dbReference type="NCBI Taxonomy" id="3045172"/>
    <lineage>
        <taxon>Bacteria</taxon>
        <taxon>Pseudomonadati</taxon>
        <taxon>Pseudomonadota</taxon>
        <taxon>Gammaproteobacteria</taxon>
        <taxon>Lysobacterales</taxon>
        <taxon>Lysobacteraceae</taxon>
        <taxon>Lysobacter</taxon>
    </lineage>
</organism>
<dbReference type="EMBL" id="JASGBI010000002">
    <property type="protein sequence ID" value="MDI9240753.1"/>
    <property type="molecule type" value="Genomic_DNA"/>
</dbReference>
<sequence>MKAETGGLVGQAMAAFGVAATAHGLTWWAIASALIGAAASFYFEPEQLPDKALKLLGGILAIAFCAVLLSIAVPHVPLFGWTENVPIAVRAGLLGVSVRFLIEQGKRIGRNWKPSGG</sequence>
<keyword evidence="1" id="KW-1133">Transmembrane helix</keyword>
<dbReference type="RefSeq" id="WP_283214234.1">
    <property type="nucleotide sequence ID" value="NZ_JASGBI010000002.1"/>
</dbReference>
<evidence type="ECO:0000256" key="1">
    <source>
        <dbReference type="SAM" id="Phobius"/>
    </source>
</evidence>
<keyword evidence="3" id="KW-1185">Reference proteome</keyword>
<proteinExistence type="predicted"/>
<evidence type="ECO:0000313" key="2">
    <source>
        <dbReference type="EMBL" id="MDI9240753.1"/>
    </source>
</evidence>
<feature type="transmembrane region" description="Helical" evidence="1">
    <location>
        <begin position="25"/>
        <end position="43"/>
    </location>
</feature>
<feature type="transmembrane region" description="Helical" evidence="1">
    <location>
        <begin position="55"/>
        <end position="73"/>
    </location>
</feature>
<accession>A0ABT6XLD5</accession>
<name>A0ABT6XLD5_9GAMM</name>
<dbReference type="Proteomes" id="UP001321580">
    <property type="component" value="Unassembled WGS sequence"/>
</dbReference>
<reference evidence="2 3" key="1">
    <citation type="submission" date="2023-05" db="EMBL/GenBank/DDBJ databases">
        <title>Lysobacter sp. strain LF1 Genome sequencing and assembly.</title>
        <authorList>
            <person name="Jung Y."/>
        </authorList>
    </citation>
    <scope>NUCLEOTIDE SEQUENCE [LARGE SCALE GENOMIC DNA]</scope>
    <source>
        <strain evidence="2 3">LF1</strain>
    </source>
</reference>
<protein>
    <recommendedName>
        <fullName evidence="4">Phage holin family protein</fullName>
    </recommendedName>
</protein>
<comment type="caution">
    <text evidence="2">The sequence shown here is derived from an EMBL/GenBank/DDBJ whole genome shotgun (WGS) entry which is preliminary data.</text>
</comment>
<keyword evidence="1" id="KW-0812">Transmembrane</keyword>
<keyword evidence="1" id="KW-0472">Membrane</keyword>